<evidence type="ECO:0000256" key="1">
    <source>
        <dbReference type="SAM" id="SignalP"/>
    </source>
</evidence>
<evidence type="ECO:0000313" key="2">
    <source>
        <dbReference type="EMBL" id="AQS47757.1"/>
    </source>
</evidence>
<accession>A0ABM6IGG6</accession>
<sequence>MTRKFNIILSTTALAATLSLGAVATHANGVTQGSNAENGQYGLVDYKMQVVPNDQTSTGNPPAVNVTTGSDVNNTAGVAGKKVGAATTEQTSNGGESIPAQNQLKKDAGIVGNEVQAGVDDAVVSSDGAAVGTITKVMNMGKTDQVYVRTDDTLDTAVSMFKITVPASEVGSGKLTLNASLSDILTELEKQQDQKS</sequence>
<dbReference type="Proteomes" id="UP000185622">
    <property type="component" value="Chromosome"/>
</dbReference>
<reference evidence="2 3" key="1">
    <citation type="submission" date="2017-01" db="EMBL/GenBank/DDBJ databases">
        <title>The complete genome sequence of a sulfur-oxidizing marine bacterium Thioclava sp. 25B10_4T.</title>
        <authorList>
            <person name="Liu Y."/>
            <person name="Lai Q."/>
            <person name="Shao Z."/>
        </authorList>
    </citation>
    <scope>NUCLEOTIDE SEQUENCE [LARGE SCALE GENOMIC DNA]</scope>
    <source>
        <strain evidence="2 3">25B10_4</strain>
    </source>
</reference>
<dbReference type="RefSeq" id="WP_075774435.1">
    <property type="nucleotide sequence ID" value="NZ_CP019437.1"/>
</dbReference>
<organism evidence="2 3">
    <name type="scientific">Thioclava nitratireducens</name>
    <dbReference type="NCBI Taxonomy" id="1915078"/>
    <lineage>
        <taxon>Bacteria</taxon>
        <taxon>Pseudomonadati</taxon>
        <taxon>Pseudomonadota</taxon>
        <taxon>Alphaproteobacteria</taxon>
        <taxon>Rhodobacterales</taxon>
        <taxon>Paracoccaceae</taxon>
        <taxon>Thioclava</taxon>
    </lineage>
</organism>
<feature type="chain" id="PRO_5047318638" description="PRC-barrel domain-containing protein" evidence="1">
    <location>
        <begin position="25"/>
        <end position="196"/>
    </location>
</feature>
<protein>
    <recommendedName>
        <fullName evidence="4">PRC-barrel domain-containing protein</fullName>
    </recommendedName>
</protein>
<name>A0ABM6IGG6_9RHOB</name>
<evidence type="ECO:0008006" key="4">
    <source>
        <dbReference type="Google" id="ProtNLM"/>
    </source>
</evidence>
<dbReference type="EMBL" id="CP019437">
    <property type="protein sequence ID" value="AQS47757.1"/>
    <property type="molecule type" value="Genomic_DNA"/>
</dbReference>
<evidence type="ECO:0000313" key="3">
    <source>
        <dbReference type="Proteomes" id="UP000185622"/>
    </source>
</evidence>
<gene>
    <name evidence="2" type="ORF">BMG03_08045</name>
</gene>
<proteinExistence type="predicted"/>
<feature type="signal peptide" evidence="1">
    <location>
        <begin position="1"/>
        <end position="24"/>
    </location>
</feature>
<keyword evidence="3" id="KW-1185">Reference proteome</keyword>
<keyword evidence="1" id="KW-0732">Signal</keyword>